<evidence type="ECO:0000259" key="5">
    <source>
        <dbReference type="Pfam" id="PF01507"/>
    </source>
</evidence>
<dbReference type="InterPro" id="IPR011800">
    <property type="entry name" value="PAPS_reductase_CysH"/>
</dbReference>
<dbReference type="CDD" id="cd23945">
    <property type="entry name" value="PAPS_reductase"/>
    <property type="match status" value="1"/>
</dbReference>
<comment type="subcellular location">
    <subcellularLocation>
        <location evidence="3">Cytoplasm</location>
    </subcellularLocation>
</comment>
<comment type="catalytic activity">
    <reaction evidence="3">
        <text>[thioredoxin]-disulfide + sulfite + adenosine 3',5'-bisphosphate + 2 H(+) = [thioredoxin]-dithiol + 3'-phosphoadenylyl sulfate</text>
        <dbReference type="Rhea" id="RHEA:11724"/>
        <dbReference type="Rhea" id="RHEA-COMP:10698"/>
        <dbReference type="Rhea" id="RHEA-COMP:10700"/>
        <dbReference type="ChEBI" id="CHEBI:15378"/>
        <dbReference type="ChEBI" id="CHEBI:17359"/>
        <dbReference type="ChEBI" id="CHEBI:29950"/>
        <dbReference type="ChEBI" id="CHEBI:50058"/>
        <dbReference type="ChEBI" id="CHEBI:58339"/>
        <dbReference type="ChEBI" id="CHEBI:58343"/>
        <dbReference type="EC" id="1.8.4.8"/>
    </reaction>
</comment>
<comment type="function">
    <text evidence="3">Catalyzes the formation of sulfite from phosphoadenosine 5'-phosphosulfate (PAPS) using thioredoxin as an electron donor.</text>
</comment>
<dbReference type="UniPathway" id="UPA00140">
    <property type="reaction ID" value="UER00206"/>
</dbReference>
<dbReference type="PANTHER" id="PTHR46509">
    <property type="entry name" value="PHOSPHOADENOSINE PHOSPHOSULFATE REDUCTASE"/>
    <property type="match status" value="1"/>
</dbReference>
<name>A0A178IFS3_9BACT</name>
<comment type="pathway">
    <text evidence="3">Sulfur metabolism; hydrogen sulfide biosynthesis; sulfite from sulfate: step 3/3.</text>
</comment>
<evidence type="ECO:0000256" key="4">
    <source>
        <dbReference type="SAM" id="MobiDB-lite"/>
    </source>
</evidence>
<evidence type="ECO:0000256" key="1">
    <source>
        <dbReference type="ARBA" id="ARBA00009732"/>
    </source>
</evidence>
<dbReference type="GO" id="GO:0070814">
    <property type="term" value="P:hydrogen sulfide biosynthetic process"/>
    <property type="evidence" value="ECO:0007669"/>
    <property type="project" value="UniProtKB-UniRule"/>
</dbReference>
<evidence type="ECO:0000256" key="3">
    <source>
        <dbReference type="HAMAP-Rule" id="MF_00063"/>
    </source>
</evidence>
<sequence>MSISTTTPATSESAQANHSTLNLEQSSAEDRIRWAVDAFGDGLVMTTSFGVQAAVMLHLVTRIVPGIPVVFIDTGYLFPETYRFARDLTEKLGLNLKKYTPRMTAAEQEALYGKQWEQGIEGLKRYNVINKIEPMDRAVRELGATAWLAGLRRTQASTRGSLKVAQVQNKITKIHPIIDWDNRRVHQYLTQHGLPYHPLWEQGYVSIGDWHSTSKLLDGMREEDTRFGGLKRECGLHENNGGDFQI</sequence>
<accession>A0A178IFS3</accession>
<evidence type="ECO:0000313" key="6">
    <source>
        <dbReference type="EMBL" id="OAM88862.1"/>
    </source>
</evidence>
<dbReference type="HAMAP" id="MF_00063">
    <property type="entry name" value="CysH"/>
    <property type="match status" value="1"/>
</dbReference>
<dbReference type="GO" id="GO:0019379">
    <property type="term" value="P:sulfate assimilation, phosphoadenylyl sulfate reduction by phosphoadenylyl-sulfate reductase (thioredoxin)"/>
    <property type="evidence" value="ECO:0007669"/>
    <property type="project" value="UniProtKB-UniRule"/>
</dbReference>
<keyword evidence="3" id="KW-0963">Cytoplasm</keyword>
<dbReference type="Proteomes" id="UP000078486">
    <property type="component" value="Unassembled WGS sequence"/>
</dbReference>
<dbReference type="Gene3D" id="3.40.50.620">
    <property type="entry name" value="HUPs"/>
    <property type="match status" value="1"/>
</dbReference>
<dbReference type="PIRSF" id="PIRSF000857">
    <property type="entry name" value="PAPS_reductase"/>
    <property type="match status" value="1"/>
</dbReference>
<comment type="similarity">
    <text evidence="1 3">Belongs to the PAPS reductase family. CysH subfamily.</text>
</comment>
<protein>
    <recommendedName>
        <fullName evidence="3">Phosphoadenosine 5'-phosphosulfate reductase</fullName>
        <shortName evidence="3">PAPS reductase</shortName>
        <ecNumber evidence="3">1.8.4.8</ecNumber>
    </recommendedName>
    <alternativeName>
        <fullName evidence="3">3'-phosphoadenylylsulfate reductase</fullName>
    </alternativeName>
    <alternativeName>
        <fullName evidence="3">PAPS reductase, thioredoxin dependent</fullName>
    </alternativeName>
    <alternativeName>
        <fullName evidence="3">PAPS sulfotransferase</fullName>
    </alternativeName>
    <alternativeName>
        <fullName evidence="3">PAdoPS reductase</fullName>
    </alternativeName>
</protein>
<gene>
    <name evidence="3" type="primary">cysH</name>
    <name evidence="6" type="ORF">AW736_17785</name>
</gene>
<keyword evidence="7" id="KW-1185">Reference proteome</keyword>
<dbReference type="NCBIfam" id="TIGR02057">
    <property type="entry name" value="PAPS_reductase"/>
    <property type="match status" value="1"/>
</dbReference>
<dbReference type="InterPro" id="IPR014729">
    <property type="entry name" value="Rossmann-like_a/b/a_fold"/>
</dbReference>
<dbReference type="Pfam" id="PF01507">
    <property type="entry name" value="PAPS_reduct"/>
    <property type="match status" value="1"/>
</dbReference>
<dbReference type="STRING" id="1184151.AW736_17785"/>
<dbReference type="InterPro" id="IPR002500">
    <property type="entry name" value="PAPS_reduct_dom"/>
</dbReference>
<dbReference type="NCBIfam" id="NF002537">
    <property type="entry name" value="PRK02090.1"/>
    <property type="match status" value="1"/>
</dbReference>
<dbReference type="GO" id="GO:0005737">
    <property type="term" value="C:cytoplasm"/>
    <property type="evidence" value="ECO:0007669"/>
    <property type="project" value="UniProtKB-SubCell"/>
</dbReference>
<comment type="caution">
    <text evidence="6">The sequence shown here is derived from an EMBL/GenBank/DDBJ whole genome shotgun (WGS) entry which is preliminary data.</text>
</comment>
<dbReference type="InterPro" id="IPR004511">
    <property type="entry name" value="PAPS/APS_Rdtase"/>
</dbReference>
<evidence type="ECO:0000256" key="2">
    <source>
        <dbReference type="ARBA" id="ARBA00023002"/>
    </source>
</evidence>
<proteinExistence type="inferred from homology"/>
<dbReference type="AlphaFoldDB" id="A0A178IFS3"/>
<dbReference type="GO" id="GO:0004604">
    <property type="term" value="F:phosphoadenylyl-sulfate reductase (thioredoxin) activity"/>
    <property type="evidence" value="ECO:0007669"/>
    <property type="project" value="UniProtKB-UniRule"/>
</dbReference>
<feature type="active site" description="Nucleophile; cysteine thiosulfonate intermediate" evidence="3">
    <location>
        <position position="234"/>
    </location>
</feature>
<dbReference type="SUPFAM" id="SSF52402">
    <property type="entry name" value="Adenine nucleotide alpha hydrolases-like"/>
    <property type="match status" value="1"/>
</dbReference>
<feature type="region of interest" description="Disordered" evidence="4">
    <location>
        <begin position="1"/>
        <end position="24"/>
    </location>
</feature>
<dbReference type="OrthoDB" id="9772604at2"/>
<dbReference type="NCBIfam" id="TIGR00434">
    <property type="entry name" value="cysH"/>
    <property type="match status" value="1"/>
</dbReference>
<organism evidence="6 7">
    <name type="scientific">Termitidicoccus mucosus</name>
    <dbReference type="NCBI Taxonomy" id="1184151"/>
    <lineage>
        <taxon>Bacteria</taxon>
        <taxon>Pseudomonadati</taxon>
        <taxon>Verrucomicrobiota</taxon>
        <taxon>Opitutia</taxon>
        <taxon>Opitutales</taxon>
        <taxon>Opitutaceae</taxon>
        <taxon>Termitidicoccus</taxon>
    </lineage>
</organism>
<reference evidence="6 7" key="1">
    <citation type="submission" date="2016-01" db="EMBL/GenBank/DDBJ databases">
        <title>High potential of lignocellulose degradation of a new Verrucomicrobia species.</title>
        <authorList>
            <person name="Wang Y."/>
            <person name="Shi Y."/>
            <person name="Qiu Z."/>
            <person name="Liu S."/>
            <person name="Yang H."/>
        </authorList>
    </citation>
    <scope>NUCLEOTIDE SEQUENCE [LARGE SCALE GENOMIC DNA]</scope>
    <source>
        <strain evidence="6 7">TSB47</strain>
    </source>
</reference>
<comment type="caution">
    <text evidence="3">Lacks conserved residue(s) required for the propagation of feature annotation.</text>
</comment>
<dbReference type="RefSeq" id="WP_068771611.1">
    <property type="nucleotide sequence ID" value="NZ_CP109796.1"/>
</dbReference>
<keyword evidence="2 3" id="KW-0560">Oxidoreductase</keyword>
<dbReference type="PANTHER" id="PTHR46509:SF1">
    <property type="entry name" value="PHOSPHOADENOSINE PHOSPHOSULFATE REDUCTASE"/>
    <property type="match status" value="1"/>
</dbReference>
<dbReference type="EC" id="1.8.4.8" evidence="3"/>
<feature type="domain" description="Phosphoadenosine phosphosulphate reductase" evidence="5">
    <location>
        <begin position="43"/>
        <end position="214"/>
    </location>
</feature>
<dbReference type="EMBL" id="LRRQ01000119">
    <property type="protein sequence ID" value="OAM88862.1"/>
    <property type="molecule type" value="Genomic_DNA"/>
</dbReference>
<evidence type="ECO:0000313" key="7">
    <source>
        <dbReference type="Proteomes" id="UP000078486"/>
    </source>
</evidence>